<gene>
    <name evidence="1" type="primary">AVEN_113340_1</name>
    <name evidence="1" type="ORF">NPIL_14191</name>
</gene>
<keyword evidence="2" id="KW-1185">Reference proteome</keyword>
<name>A0A8X6NSU9_NEPPI</name>
<dbReference type="SUPFAM" id="SSF53098">
    <property type="entry name" value="Ribonuclease H-like"/>
    <property type="match status" value="1"/>
</dbReference>
<accession>A0A8X6NSU9</accession>
<proteinExistence type="predicted"/>
<dbReference type="InterPro" id="IPR012337">
    <property type="entry name" value="RNaseH-like_sf"/>
</dbReference>
<sequence length="105" mass="11877">MSVFRSKLIAIDSALSKTLSFPNSSSIWILTNSRCAILYFSNRHRVGDNTGFGFWIHLQWISSHVNNAGKDIADTLAKYGAVQHPNPLDPLTYAELQFTYNSNKW</sequence>
<dbReference type="EMBL" id="BMAW01061793">
    <property type="protein sequence ID" value="GFT32911.1"/>
    <property type="molecule type" value="Genomic_DNA"/>
</dbReference>
<evidence type="ECO:0000313" key="1">
    <source>
        <dbReference type="EMBL" id="GFT32911.1"/>
    </source>
</evidence>
<protein>
    <submittedName>
        <fullName evidence="1">RNase H domain-containing protein</fullName>
    </submittedName>
</protein>
<evidence type="ECO:0000313" key="2">
    <source>
        <dbReference type="Proteomes" id="UP000887013"/>
    </source>
</evidence>
<reference evidence="1" key="1">
    <citation type="submission" date="2020-08" db="EMBL/GenBank/DDBJ databases">
        <title>Multicomponent nature underlies the extraordinary mechanical properties of spider dragline silk.</title>
        <authorList>
            <person name="Kono N."/>
            <person name="Nakamura H."/>
            <person name="Mori M."/>
            <person name="Yoshida Y."/>
            <person name="Ohtoshi R."/>
            <person name="Malay A.D."/>
            <person name="Moran D.A.P."/>
            <person name="Tomita M."/>
            <person name="Numata K."/>
            <person name="Arakawa K."/>
        </authorList>
    </citation>
    <scope>NUCLEOTIDE SEQUENCE</scope>
</reference>
<organism evidence="1 2">
    <name type="scientific">Nephila pilipes</name>
    <name type="common">Giant wood spider</name>
    <name type="synonym">Nephila maculata</name>
    <dbReference type="NCBI Taxonomy" id="299642"/>
    <lineage>
        <taxon>Eukaryota</taxon>
        <taxon>Metazoa</taxon>
        <taxon>Ecdysozoa</taxon>
        <taxon>Arthropoda</taxon>
        <taxon>Chelicerata</taxon>
        <taxon>Arachnida</taxon>
        <taxon>Araneae</taxon>
        <taxon>Araneomorphae</taxon>
        <taxon>Entelegynae</taxon>
        <taxon>Araneoidea</taxon>
        <taxon>Nephilidae</taxon>
        <taxon>Nephila</taxon>
    </lineage>
</organism>
<comment type="caution">
    <text evidence="1">The sequence shown here is derived from an EMBL/GenBank/DDBJ whole genome shotgun (WGS) entry which is preliminary data.</text>
</comment>
<dbReference type="Proteomes" id="UP000887013">
    <property type="component" value="Unassembled WGS sequence"/>
</dbReference>
<dbReference type="AlphaFoldDB" id="A0A8X6NSU9"/>